<dbReference type="InterPro" id="IPR018391">
    <property type="entry name" value="PQQ_b-propeller_rpt"/>
</dbReference>
<name>A0ABU9BCJ4_9BURK</name>
<dbReference type="SUPFAM" id="SSF50998">
    <property type="entry name" value="Quinoprotein alcohol dehydrogenase-like"/>
    <property type="match status" value="1"/>
</dbReference>
<dbReference type="InterPro" id="IPR017687">
    <property type="entry name" value="BamB"/>
</dbReference>
<keyword evidence="7" id="KW-1185">Reference proteome</keyword>
<evidence type="ECO:0000313" key="6">
    <source>
        <dbReference type="EMBL" id="MEK8027288.1"/>
    </source>
</evidence>
<dbReference type="InterPro" id="IPR011047">
    <property type="entry name" value="Quinoprotein_ADH-like_sf"/>
</dbReference>
<comment type="subcellular location">
    <subcellularLocation>
        <location evidence="4">Cell outer membrane</location>
    </subcellularLocation>
</comment>
<evidence type="ECO:0000256" key="3">
    <source>
        <dbReference type="ARBA" id="ARBA00023237"/>
    </source>
</evidence>
<dbReference type="SMART" id="SM00564">
    <property type="entry name" value="PQQ"/>
    <property type="match status" value="4"/>
</dbReference>
<dbReference type="RefSeq" id="WP_341375064.1">
    <property type="nucleotide sequence ID" value="NZ_JBBUTF010000013.1"/>
</dbReference>
<dbReference type="PANTHER" id="PTHR34512">
    <property type="entry name" value="CELL SURFACE PROTEIN"/>
    <property type="match status" value="1"/>
</dbReference>
<dbReference type="InterPro" id="IPR006311">
    <property type="entry name" value="TAT_signal"/>
</dbReference>
<gene>
    <name evidence="4" type="primary">bamB</name>
    <name evidence="6" type="ORF">AACH11_15085</name>
</gene>
<evidence type="ECO:0000313" key="7">
    <source>
        <dbReference type="Proteomes" id="UP001368500"/>
    </source>
</evidence>
<comment type="caution">
    <text evidence="6">The sequence shown here is derived from an EMBL/GenBank/DDBJ whole genome shotgun (WGS) entry which is preliminary data.</text>
</comment>
<dbReference type="HAMAP" id="MF_00923">
    <property type="entry name" value="OM_assembly_BamB"/>
    <property type="match status" value="1"/>
</dbReference>
<comment type="function">
    <text evidence="4">Part of the outer membrane protein assembly complex, which is involved in assembly and insertion of beta-barrel proteins into the outer membrane.</text>
</comment>
<feature type="domain" description="Pyrrolo-quinoline quinone repeat" evidence="5">
    <location>
        <begin position="82"/>
        <end position="311"/>
    </location>
</feature>
<accession>A0ABU9BCJ4</accession>
<organism evidence="6 7">
    <name type="scientific">Pseudaquabacterium rugosum</name>
    <dbReference type="NCBI Taxonomy" id="2984194"/>
    <lineage>
        <taxon>Bacteria</taxon>
        <taxon>Pseudomonadati</taxon>
        <taxon>Pseudomonadota</taxon>
        <taxon>Betaproteobacteria</taxon>
        <taxon>Burkholderiales</taxon>
        <taxon>Sphaerotilaceae</taxon>
        <taxon>Pseudaquabacterium</taxon>
    </lineage>
</organism>
<sequence length="386" mass="40853">MSLHPAPIAAPLHRRTLLAGLAAAGGSAVLAGCSSDAPKPAALEAYTPKLPVRELWRARVSALPHPLQPLLRGDQFICAGDDGRVVAWQTASGAEQWRAEFGAPLSAAVGHDGRFTAAVTRDNELRVLDRGRLAWKAALKSAVATAPLVAGERVFVLGVDREVLAFDALDGRRLWSYQRSGGELLTLSQRAVLMPWRDTLLVGQGANLVGLDPTRGSTRFELPLTPPRGTNEVERLNDLVGPALRLDDSLCVRAFQSAIGCFDVARIRLRWSRLAAGVQALGGDAVLLSGADAAGRVSAWKTETGEIAWTNERLTYRGLGAPLVLPQAVLYGDAQGQLHFLSRDDGQTLQRLATDGSAVAVAPLRAADGTVLVSTARGLLLALSVG</sequence>
<dbReference type="EMBL" id="JBBUTF010000013">
    <property type="protein sequence ID" value="MEK8027288.1"/>
    <property type="molecule type" value="Genomic_DNA"/>
</dbReference>
<evidence type="ECO:0000259" key="5">
    <source>
        <dbReference type="Pfam" id="PF13360"/>
    </source>
</evidence>
<comment type="subunit">
    <text evidence="4">Part of the Bam complex.</text>
</comment>
<dbReference type="InterPro" id="IPR002372">
    <property type="entry name" value="PQQ_rpt_dom"/>
</dbReference>
<dbReference type="PROSITE" id="PS51318">
    <property type="entry name" value="TAT"/>
    <property type="match status" value="1"/>
</dbReference>
<dbReference type="Pfam" id="PF13360">
    <property type="entry name" value="PQQ_2"/>
    <property type="match status" value="1"/>
</dbReference>
<dbReference type="InterPro" id="IPR015943">
    <property type="entry name" value="WD40/YVTN_repeat-like_dom_sf"/>
</dbReference>
<proteinExistence type="inferred from homology"/>
<evidence type="ECO:0000256" key="1">
    <source>
        <dbReference type="ARBA" id="ARBA00022729"/>
    </source>
</evidence>
<dbReference type="Gene3D" id="2.130.10.10">
    <property type="entry name" value="YVTN repeat-like/Quinoprotein amine dehydrogenase"/>
    <property type="match status" value="1"/>
</dbReference>
<evidence type="ECO:0000256" key="4">
    <source>
        <dbReference type="HAMAP-Rule" id="MF_00923"/>
    </source>
</evidence>
<comment type="similarity">
    <text evidence="4">Belongs to the BamB family.</text>
</comment>
<dbReference type="PANTHER" id="PTHR34512:SF30">
    <property type="entry name" value="OUTER MEMBRANE PROTEIN ASSEMBLY FACTOR BAMB"/>
    <property type="match status" value="1"/>
</dbReference>
<dbReference type="Proteomes" id="UP001368500">
    <property type="component" value="Unassembled WGS sequence"/>
</dbReference>
<reference evidence="6 7" key="1">
    <citation type="submission" date="2024-04" db="EMBL/GenBank/DDBJ databases">
        <title>Novel species of the genus Ideonella isolated from streams.</title>
        <authorList>
            <person name="Lu H."/>
        </authorList>
    </citation>
    <scope>NUCLEOTIDE SEQUENCE [LARGE SCALE GENOMIC DNA]</scope>
    <source>
        <strain evidence="6 7">BYS139W</strain>
    </source>
</reference>
<keyword evidence="3 4" id="KW-0998">Cell outer membrane</keyword>
<protein>
    <recommendedName>
        <fullName evidence="4">Outer membrane protein assembly factor BamB</fullName>
    </recommendedName>
</protein>
<evidence type="ECO:0000256" key="2">
    <source>
        <dbReference type="ARBA" id="ARBA00023136"/>
    </source>
</evidence>
<keyword evidence="1 4" id="KW-0732">Signal</keyword>
<keyword evidence="2 4" id="KW-0472">Membrane</keyword>